<protein>
    <recommendedName>
        <fullName evidence="4">AttH domain-containing protein</fullName>
    </recommendedName>
</protein>
<keyword evidence="3" id="KW-1185">Reference proteome</keyword>
<evidence type="ECO:0000256" key="1">
    <source>
        <dbReference type="SAM" id="SignalP"/>
    </source>
</evidence>
<reference evidence="2" key="1">
    <citation type="submission" date="2021-09" db="EMBL/GenBank/DDBJ databases">
        <authorList>
            <consortium name="AG Swart"/>
            <person name="Singh M."/>
            <person name="Singh A."/>
            <person name="Seah K."/>
            <person name="Emmerich C."/>
        </authorList>
    </citation>
    <scope>NUCLEOTIDE SEQUENCE</scope>
    <source>
        <strain evidence="2">ATCC30299</strain>
    </source>
</reference>
<dbReference type="AlphaFoldDB" id="A0AAU9JU37"/>
<sequence>MGKFWVFVLVAGIFIAVINKLCIEDPVYESCTENLPQLNLDMKVGNVTTEDGKLAYSGYLTSPTLKWDPSIFEHNWRFKQWEFYGIYADNITLAVATVDLGYVKNVFITIYEKGKDPVTIEEIVPFWVPSNMTQDSLKGTTRFNTTNFFMFFHNNGKDMKTVVANYKKTEIDINLIFVKGKHQEGMVYLGPMNDDGSKFFYSHKQYNYLVDGYLTYNGKNHLFSKQLGVMDWGRGIWPYHSRWIWASGLGVHKGVYLGLNIGELPGKNHYATDDCLFANETVIKIGVVNTQHPKNLLDPWVFTTVNDRPHPNYAFMNMTFYPEKVFEKSFSVWVIKSDLKQLFGTYKGIVRTTEYEVEVVVRGFMEVHHARW</sequence>
<dbReference type="Pfam" id="PF10974">
    <property type="entry name" value="DUF2804"/>
    <property type="match status" value="1"/>
</dbReference>
<feature type="chain" id="PRO_5043885687" description="AttH domain-containing protein" evidence="1">
    <location>
        <begin position="21"/>
        <end position="372"/>
    </location>
</feature>
<dbReference type="Proteomes" id="UP001162131">
    <property type="component" value="Unassembled WGS sequence"/>
</dbReference>
<organism evidence="2 3">
    <name type="scientific">Blepharisma stoltei</name>
    <dbReference type="NCBI Taxonomy" id="1481888"/>
    <lineage>
        <taxon>Eukaryota</taxon>
        <taxon>Sar</taxon>
        <taxon>Alveolata</taxon>
        <taxon>Ciliophora</taxon>
        <taxon>Postciliodesmatophora</taxon>
        <taxon>Heterotrichea</taxon>
        <taxon>Heterotrichida</taxon>
        <taxon>Blepharismidae</taxon>
        <taxon>Blepharisma</taxon>
    </lineage>
</organism>
<dbReference type="PANTHER" id="PTHR35868:SF3">
    <property type="entry name" value="DUF2804 DOMAIN-CONTAINING PROTEIN"/>
    <property type="match status" value="1"/>
</dbReference>
<accession>A0AAU9JU37</accession>
<name>A0AAU9JU37_9CILI</name>
<dbReference type="PANTHER" id="PTHR35868">
    <property type="entry name" value="DUF2804 DOMAIN-CONTAINING PROTEIN-RELATED"/>
    <property type="match status" value="1"/>
</dbReference>
<dbReference type="EMBL" id="CAJZBQ010000053">
    <property type="protein sequence ID" value="CAG9331277.1"/>
    <property type="molecule type" value="Genomic_DNA"/>
</dbReference>
<evidence type="ECO:0000313" key="2">
    <source>
        <dbReference type="EMBL" id="CAG9331277.1"/>
    </source>
</evidence>
<evidence type="ECO:0008006" key="4">
    <source>
        <dbReference type="Google" id="ProtNLM"/>
    </source>
</evidence>
<evidence type="ECO:0000313" key="3">
    <source>
        <dbReference type="Proteomes" id="UP001162131"/>
    </source>
</evidence>
<gene>
    <name evidence="2" type="ORF">BSTOLATCC_MIC53352</name>
</gene>
<feature type="signal peptide" evidence="1">
    <location>
        <begin position="1"/>
        <end position="20"/>
    </location>
</feature>
<dbReference type="InterPro" id="IPR021243">
    <property type="entry name" value="DUF2804"/>
</dbReference>
<proteinExistence type="predicted"/>
<comment type="caution">
    <text evidence="2">The sequence shown here is derived from an EMBL/GenBank/DDBJ whole genome shotgun (WGS) entry which is preliminary data.</text>
</comment>
<keyword evidence="1" id="KW-0732">Signal</keyword>